<keyword evidence="2" id="KW-1185">Reference proteome</keyword>
<evidence type="ECO:0000313" key="2">
    <source>
        <dbReference type="Proteomes" id="UP001552299"/>
    </source>
</evidence>
<sequence>MAVTLKQRFLGSGKILMLGSMFWRVTHMGSKASGNPFMENRILKYSEKDVRFIRNYQVVDEYKINRNLINLLLTCYRRWLHGDGGRKDHNQHSTEVIRTVVSGRWRSKRP</sequence>
<proteinExistence type="predicted"/>
<protein>
    <submittedName>
        <fullName evidence="1">Uncharacterized protein</fullName>
    </submittedName>
</protein>
<reference evidence="1 2" key="1">
    <citation type="journal article" date="2024" name="Plant Biotechnol. J.">
        <title>Dendrobium thyrsiflorum genome and its molecular insights into genes involved in important horticultural traits.</title>
        <authorList>
            <person name="Chen B."/>
            <person name="Wang J.Y."/>
            <person name="Zheng P.J."/>
            <person name="Li K.L."/>
            <person name="Liang Y.M."/>
            <person name="Chen X.F."/>
            <person name="Zhang C."/>
            <person name="Zhao X."/>
            <person name="He X."/>
            <person name="Zhang G.Q."/>
            <person name="Liu Z.J."/>
            <person name="Xu Q."/>
        </authorList>
    </citation>
    <scope>NUCLEOTIDE SEQUENCE [LARGE SCALE GENOMIC DNA]</scope>
    <source>
        <strain evidence="1">GZMU011</strain>
    </source>
</reference>
<name>A0ABD0VC66_DENTH</name>
<accession>A0ABD0VC66</accession>
<comment type="caution">
    <text evidence="1">The sequence shown here is derived from an EMBL/GenBank/DDBJ whole genome shotgun (WGS) entry which is preliminary data.</text>
</comment>
<gene>
    <name evidence="1" type="ORF">M5K25_006170</name>
</gene>
<dbReference type="Proteomes" id="UP001552299">
    <property type="component" value="Unassembled WGS sequence"/>
</dbReference>
<dbReference type="EMBL" id="JANQDX010000006">
    <property type="protein sequence ID" value="KAL0922201.1"/>
    <property type="molecule type" value="Genomic_DNA"/>
</dbReference>
<evidence type="ECO:0000313" key="1">
    <source>
        <dbReference type="EMBL" id="KAL0922201.1"/>
    </source>
</evidence>
<dbReference type="AlphaFoldDB" id="A0ABD0VC66"/>
<organism evidence="1 2">
    <name type="scientific">Dendrobium thyrsiflorum</name>
    <name type="common">Pinecone-like raceme dendrobium</name>
    <name type="synonym">Orchid</name>
    <dbReference type="NCBI Taxonomy" id="117978"/>
    <lineage>
        <taxon>Eukaryota</taxon>
        <taxon>Viridiplantae</taxon>
        <taxon>Streptophyta</taxon>
        <taxon>Embryophyta</taxon>
        <taxon>Tracheophyta</taxon>
        <taxon>Spermatophyta</taxon>
        <taxon>Magnoliopsida</taxon>
        <taxon>Liliopsida</taxon>
        <taxon>Asparagales</taxon>
        <taxon>Orchidaceae</taxon>
        <taxon>Epidendroideae</taxon>
        <taxon>Malaxideae</taxon>
        <taxon>Dendrobiinae</taxon>
        <taxon>Dendrobium</taxon>
    </lineage>
</organism>